<keyword evidence="5 8" id="KW-0863">Zinc-finger</keyword>
<organism evidence="12 13">
    <name type="scientific">Rhipicephalus sanguineus</name>
    <name type="common">Brown dog tick</name>
    <name type="synonym">Ixodes sanguineus</name>
    <dbReference type="NCBI Taxonomy" id="34632"/>
    <lineage>
        <taxon>Eukaryota</taxon>
        <taxon>Metazoa</taxon>
        <taxon>Ecdysozoa</taxon>
        <taxon>Arthropoda</taxon>
        <taxon>Chelicerata</taxon>
        <taxon>Arachnida</taxon>
        <taxon>Acari</taxon>
        <taxon>Parasitiformes</taxon>
        <taxon>Ixodida</taxon>
        <taxon>Ixodoidea</taxon>
        <taxon>Ixodidae</taxon>
        <taxon>Rhipicephalinae</taxon>
        <taxon>Rhipicephalus</taxon>
        <taxon>Rhipicephalus</taxon>
    </lineage>
</organism>
<keyword evidence="13" id="KW-1185">Reference proteome</keyword>
<dbReference type="PANTHER" id="PTHR10782:SF94">
    <property type="entry name" value="SUPPRESSOR OF VARIEGATION 2-10, ISOFORM I"/>
    <property type="match status" value="1"/>
</dbReference>
<dbReference type="GO" id="GO:0000785">
    <property type="term" value="C:chromatin"/>
    <property type="evidence" value="ECO:0007669"/>
    <property type="project" value="TreeGrafter"/>
</dbReference>
<evidence type="ECO:0000259" key="11">
    <source>
        <dbReference type="PROSITE" id="PS51466"/>
    </source>
</evidence>
<dbReference type="Proteomes" id="UP000821837">
    <property type="component" value="Unassembled WGS sequence"/>
</dbReference>
<evidence type="ECO:0000256" key="3">
    <source>
        <dbReference type="ARBA" id="ARBA00022679"/>
    </source>
</evidence>
<feature type="domain" description="SP-RING-type" evidence="10">
    <location>
        <begin position="207"/>
        <end position="288"/>
    </location>
</feature>
<evidence type="ECO:0000256" key="4">
    <source>
        <dbReference type="ARBA" id="ARBA00022723"/>
    </source>
</evidence>
<evidence type="ECO:0000256" key="8">
    <source>
        <dbReference type="PROSITE-ProRule" id="PRU00452"/>
    </source>
</evidence>
<evidence type="ECO:0000313" key="12">
    <source>
        <dbReference type="EMBL" id="KAH7936203.1"/>
    </source>
</evidence>
<dbReference type="InterPro" id="IPR023321">
    <property type="entry name" value="PINIT"/>
</dbReference>
<feature type="region of interest" description="Disordered" evidence="9">
    <location>
        <begin position="306"/>
        <end position="339"/>
    </location>
</feature>
<keyword evidence="4" id="KW-0479">Metal-binding</keyword>
<dbReference type="GO" id="GO:0006357">
    <property type="term" value="P:regulation of transcription by RNA polymerase II"/>
    <property type="evidence" value="ECO:0007669"/>
    <property type="project" value="TreeGrafter"/>
</dbReference>
<dbReference type="Pfam" id="PF14324">
    <property type="entry name" value="PINIT"/>
    <property type="match status" value="1"/>
</dbReference>
<dbReference type="PANTHER" id="PTHR10782">
    <property type="entry name" value="ZINC FINGER MIZ DOMAIN-CONTAINING PROTEIN"/>
    <property type="match status" value="1"/>
</dbReference>
<feature type="region of interest" description="Disordered" evidence="9">
    <location>
        <begin position="378"/>
        <end position="397"/>
    </location>
</feature>
<dbReference type="InterPro" id="IPR004181">
    <property type="entry name" value="Znf_MIZ"/>
</dbReference>
<evidence type="ECO:0000259" key="10">
    <source>
        <dbReference type="PROSITE" id="PS51044"/>
    </source>
</evidence>
<dbReference type="Gene3D" id="3.30.40.10">
    <property type="entry name" value="Zinc/RING finger domain, C3HC4 (zinc finger)"/>
    <property type="match status" value="1"/>
</dbReference>
<comment type="similarity">
    <text evidence="2">Belongs to the PIAS family.</text>
</comment>
<dbReference type="GO" id="GO:0061665">
    <property type="term" value="F:SUMO ligase activity"/>
    <property type="evidence" value="ECO:0007669"/>
    <property type="project" value="TreeGrafter"/>
</dbReference>
<dbReference type="InterPro" id="IPR013083">
    <property type="entry name" value="Znf_RING/FYVE/PHD"/>
</dbReference>
<evidence type="ECO:0000313" key="13">
    <source>
        <dbReference type="Proteomes" id="UP000821837"/>
    </source>
</evidence>
<keyword evidence="6" id="KW-0833">Ubl conjugation pathway</keyword>
<keyword evidence="7" id="KW-0862">Zinc</keyword>
<comment type="caution">
    <text evidence="12">The sequence shown here is derived from an EMBL/GenBank/DDBJ whole genome shotgun (WGS) entry which is preliminary data.</text>
</comment>
<dbReference type="EMBL" id="JABSTV010001255">
    <property type="protein sequence ID" value="KAH7936203.1"/>
    <property type="molecule type" value="Genomic_DNA"/>
</dbReference>
<feature type="region of interest" description="Disordered" evidence="9">
    <location>
        <begin position="1"/>
        <end position="22"/>
    </location>
</feature>
<name>A0A9D4PD40_RHISA</name>
<dbReference type="Pfam" id="PF02891">
    <property type="entry name" value="zf-MIZ"/>
    <property type="match status" value="1"/>
</dbReference>
<evidence type="ECO:0000256" key="5">
    <source>
        <dbReference type="ARBA" id="ARBA00022771"/>
    </source>
</evidence>
<dbReference type="GO" id="GO:0003712">
    <property type="term" value="F:transcription coregulator activity"/>
    <property type="evidence" value="ECO:0007669"/>
    <property type="project" value="TreeGrafter"/>
</dbReference>
<gene>
    <name evidence="12" type="ORF">HPB52_019976</name>
</gene>
<protein>
    <submittedName>
        <fullName evidence="12">Uncharacterized protein</fullName>
    </submittedName>
</protein>
<dbReference type="GO" id="GO:0008270">
    <property type="term" value="F:zinc ion binding"/>
    <property type="evidence" value="ECO:0007669"/>
    <property type="project" value="UniProtKB-KW"/>
</dbReference>
<accession>A0A9D4PD40</accession>
<dbReference type="GO" id="GO:0016925">
    <property type="term" value="P:protein sumoylation"/>
    <property type="evidence" value="ECO:0007669"/>
    <property type="project" value="TreeGrafter"/>
</dbReference>
<dbReference type="InterPro" id="IPR038654">
    <property type="entry name" value="PINIT_sf"/>
</dbReference>
<dbReference type="VEuPathDB" id="VectorBase:RSAN_044330"/>
<evidence type="ECO:0000256" key="6">
    <source>
        <dbReference type="ARBA" id="ARBA00022786"/>
    </source>
</evidence>
<sequence>MSTQGSSMASRKRSRPGHPPDYFKRQPFYDVLAALIPPTPLNSGRPLPCHVCLHFKFTQHHAKQIFASLLRNRVRGSEFGAQVHLRLCSDDGLGELEDNYPADLKVKVNGQACALPASIPVKASGGATARVCLPVNIVSACFLYPGVKNKLSLSWQRELGGKYFVGVFLVRRQSAATILRELQQKNAPSITHTRELVKKTVQERASDGDDIAVTGLHVSLTCPLSKKRMSVPCRALGCEHVHCFDAPSYLQVNEAQPTWMCPVCGQRAEFSSLVVDQLFMQIVEEAPADCVSVVFRKDGSWTPWTSSKHDVRAGQASSSARSSQGPSSPSSNELDRRPNKRCKTQFADVTVDAVDLTMDVTDFTKDSFDEAKGRVAGVGLQPESAGPGYDPGANTDPFSPLVVSSDVTGVGVC</sequence>
<feature type="domain" description="PINIT" evidence="11">
    <location>
        <begin position="9"/>
        <end position="173"/>
    </location>
</feature>
<reference evidence="12" key="2">
    <citation type="submission" date="2021-09" db="EMBL/GenBank/DDBJ databases">
        <authorList>
            <person name="Jia N."/>
            <person name="Wang J."/>
            <person name="Shi W."/>
            <person name="Du L."/>
            <person name="Sun Y."/>
            <person name="Zhan W."/>
            <person name="Jiang J."/>
            <person name="Wang Q."/>
            <person name="Zhang B."/>
            <person name="Ji P."/>
            <person name="Sakyi L.B."/>
            <person name="Cui X."/>
            <person name="Yuan T."/>
            <person name="Jiang B."/>
            <person name="Yang W."/>
            <person name="Lam T.T.-Y."/>
            <person name="Chang Q."/>
            <person name="Ding S."/>
            <person name="Wang X."/>
            <person name="Zhu J."/>
            <person name="Ruan X."/>
            <person name="Zhao L."/>
            <person name="Wei J."/>
            <person name="Que T."/>
            <person name="Du C."/>
            <person name="Cheng J."/>
            <person name="Dai P."/>
            <person name="Han X."/>
            <person name="Huang E."/>
            <person name="Gao Y."/>
            <person name="Liu J."/>
            <person name="Shao H."/>
            <person name="Ye R."/>
            <person name="Li L."/>
            <person name="Wei W."/>
            <person name="Wang X."/>
            <person name="Wang C."/>
            <person name="Huo Q."/>
            <person name="Li W."/>
            <person name="Guo W."/>
            <person name="Chen H."/>
            <person name="Chen S."/>
            <person name="Zhou L."/>
            <person name="Zhou L."/>
            <person name="Ni X."/>
            <person name="Tian J."/>
            <person name="Zhou Y."/>
            <person name="Sheng Y."/>
            <person name="Liu T."/>
            <person name="Pan Y."/>
            <person name="Xia L."/>
            <person name="Li J."/>
            <person name="Zhao F."/>
            <person name="Cao W."/>
        </authorList>
    </citation>
    <scope>NUCLEOTIDE SEQUENCE</scope>
    <source>
        <strain evidence="12">Rsan-2018</strain>
        <tissue evidence="12">Larvae</tissue>
    </source>
</reference>
<dbReference type="PROSITE" id="PS51466">
    <property type="entry name" value="PINIT"/>
    <property type="match status" value="1"/>
</dbReference>
<dbReference type="AlphaFoldDB" id="A0A9D4PD40"/>
<proteinExistence type="inferred from homology"/>
<comment type="pathway">
    <text evidence="1">Protein modification; protein sumoylation.</text>
</comment>
<keyword evidence="3" id="KW-0808">Transferase</keyword>
<feature type="compositionally biased region" description="Low complexity" evidence="9">
    <location>
        <begin position="313"/>
        <end position="331"/>
    </location>
</feature>
<evidence type="ECO:0000256" key="1">
    <source>
        <dbReference type="ARBA" id="ARBA00004718"/>
    </source>
</evidence>
<reference evidence="12" key="1">
    <citation type="journal article" date="2020" name="Cell">
        <title>Large-Scale Comparative Analyses of Tick Genomes Elucidate Their Genetic Diversity and Vector Capacities.</title>
        <authorList>
            <consortium name="Tick Genome and Microbiome Consortium (TIGMIC)"/>
            <person name="Jia N."/>
            <person name="Wang J."/>
            <person name="Shi W."/>
            <person name="Du L."/>
            <person name="Sun Y."/>
            <person name="Zhan W."/>
            <person name="Jiang J.F."/>
            <person name="Wang Q."/>
            <person name="Zhang B."/>
            <person name="Ji P."/>
            <person name="Bell-Sakyi L."/>
            <person name="Cui X.M."/>
            <person name="Yuan T.T."/>
            <person name="Jiang B.G."/>
            <person name="Yang W.F."/>
            <person name="Lam T.T."/>
            <person name="Chang Q.C."/>
            <person name="Ding S.J."/>
            <person name="Wang X.J."/>
            <person name="Zhu J.G."/>
            <person name="Ruan X.D."/>
            <person name="Zhao L."/>
            <person name="Wei J.T."/>
            <person name="Ye R.Z."/>
            <person name="Que T.C."/>
            <person name="Du C.H."/>
            <person name="Zhou Y.H."/>
            <person name="Cheng J.X."/>
            <person name="Dai P.F."/>
            <person name="Guo W.B."/>
            <person name="Han X.H."/>
            <person name="Huang E.J."/>
            <person name="Li L.F."/>
            <person name="Wei W."/>
            <person name="Gao Y.C."/>
            <person name="Liu J.Z."/>
            <person name="Shao H.Z."/>
            <person name="Wang X."/>
            <person name="Wang C.C."/>
            <person name="Yang T.C."/>
            <person name="Huo Q.B."/>
            <person name="Li W."/>
            <person name="Chen H.Y."/>
            <person name="Chen S.E."/>
            <person name="Zhou L.G."/>
            <person name="Ni X.B."/>
            <person name="Tian J.H."/>
            <person name="Sheng Y."/>
            <person name="Liu T."/>
            <person name="Pan Y.S."/>
            <person name="Xia L.Y."/>
            <person name="Li J."/>
            <person name="Zhao F."/>
            <person name="Cao W.C."/>
        </authorList>
    </citation>
    <scope>NUCLEOTIDE SEQUENCE</scope>
    <source>
        <strain evidence="12">Rsan-2018</strain>
    </source>
</reference>
<dbReference type="SUPFAM" id="SSF57850">
    <property type="entry name" value="RING/U-box"/>
    <property type="match status" value="1"/>
</dbReference>
<dbReference type="PROSITE" id="PS51044">
    <property type="entry name" value="ZF_SP_RING"/>
    <property type="match status" value="1"/>
</dbReference>
<evidence type="ECO:0000256" key="9">
    <source>
        <dbReference type="SAM" id="MobiDB-lite"/>
    </source>
</evidence>
<evidence type="ECO:0000256" key="7">
    <source>
        <dbReference type="ARBA" id="ARBA00022833"/>
    </source>
</evidence>
<dbReference type="Gene3D" id="2.60.120.780">
    <property type="entry name" value="PINIT domain"/>
    <property type="match status" value="1"/>
</dbReference>
<evidence type="ECO:0000256" key="2">
    <source>
        <dbReference type="ARBA" id="ARBA00005383"/>
    </source>
</evidence>